<evidence type="ECO:0000313" key="2">
    <source>
        <dbReference type="EMBL" id="RKW69771.1"/>
    </source>
</evidence>
<evidence type="ECO:0000256" key="1">
    <source>
        <dbReference type="SAM" id="Phobius"/>
    </source>
</evidence>
<dbReference type="Pfam" id="PF14017">
    <property type="entry name" value="DUF4233"/>
    <property type="match status" value="1"/>
</dbReference>
<name>A0A496PH12_9MICC</name>
<sequence>MAKMTKSQLAWRPGMPKKRRSTRVMFASVILTLEALAVLFAGLAMFGLRGRVEGGGVPFLIMGIVVAIALVLTCAVVGKRWGTALGWVLQVVLILMGLFEPMMFVVGALFLLSWAYAMWQGTKIDLENAARAEEQAQWEAEHPEG</sequence>
<keyword evidence="1" id="KW-0472">Membrane</keyword>
<keyword evidence="1" id="KW-0812">Transmembrane</keyword>
<dbReference type="AlphaFoldDB" id="A0A496PH12"/>
<evidence type="ECO:0000313" key="3">
    <source>
        <dbReference type="Proteomes" id="UP000273119"/>
    </source>
</evidence>
<feature type="transmembrane region" description="Helical" evidence="1">
    <location>
        <begin position="84"/>
        <end position="117"/>
    </location>
</feature>
<gene>
    <name evidence="2" type="ORF">DWQ67_11810</name>
</gene>
<feature type="transmembrane region" description="Helical" evidence="1">
    <location>
        <begin position="21"/>
        <end position="45"/>
    </location>
</feature>
<reference evidence="2 3" key="1">
    <citation type="submission" date="2018-07" db="EMBL/GenBank/DDBJ databases">
        <title>Arthrobacter sp. nov., isolated from raw cow's milk with high bacterial count.</title>
        <authorList>
            <person name="Hahne J."/>
            <person name="Isele D."/>
            <person name="Lipski A."/>
        </authorList>
    </citation>
    <scope>NUCLEOTIDE SEQUENCE [LARGE SCALE GENOMIC DNA]</scope>
    <source>
        <strain evidence="2 3">JZ R-183</strain>
    </source>
</reference>
<keyword evidence="3" id="KW-1185">Reference proteome</keyword>
<organism evidence="2 3">
    <name type="scientific">Galactobacter caseinivorans</name>
    <dbReference type="NCBI Taxonomy" id="2676123"/>
    <lineage>
        <taxon>Bacteria</taxon>
        <taxon>Bacillati</taxon>
        <taxon>Actinomycetota</taxon>
        <taxon>Actinomycetes</taxon>
        <taxon>Micrococcales</taxon>
        <taxon>Micrococcaceae</taxon>
        <taxon>Galactobacter</taxon>
    </lineage>
</organism>
<dbReference type="EMBL" id="QQXL01000007">
    <property type="protein sequence ID" value="RKW69771.1"/>
    <property type="molecule type" value="Genomic_DNA"/>
</dbReference>
<keyword evidence="1" id="KW-1133">Transmembrane helix</keyword>
<dbReference type="Proteomes" id="UP000273119">
    <property type="component" value="Unassembled WGS sequence"/>
</dbReference>
<feature type="transmembrane region" description="Helical" evidence="1">
    <location>
        <begin position="57"/>
        <end position="77"/>
    </location>
</feature>
<accession>A0A496PH12</accession>
<dbReference type="InterPro" id="IPR025327">
    <property type="entry name" value="DUF4233"/>
</dbReference>
<protein>
    <submittedName>
        <fullName evidence="2">DUF4233 domain-containing protein</fullName>
    </submittedName>
</protein>
<comment type="caution">
    <text evidence="2">The sequence shown here is derived from an EMBL/GenBank/DDBJ whole genome shotgun (WGS) entry which is preliminary data.</text>
</comment>
<dbReference type="RefSeq" id="WP_121485817.1">
    <property type="nucleotide sequence ID" value="NZ_QQXL01000007.1"/>
</dbReference>
<proteinExistence type="predicted"/>